<organism evidence="8 9">
    <name type="scientific">Letharia lupina</name>
    <dbReference type="NCBI Taxonomy" id="560253"/>
    <lineage>
        <taxon>Eukaryota</taxon>
        <taxon>Fungi</taxon>
        <taxon>Dikarya</taxon>
        <taxon>Ascomycota</taxon>
        <taxon>Pezizomycotina</taxon>
        <taxon>Lecanoromycetes</taxon>
        <taxon>OSLEUM clade</taxon>
        <taxon>Lecanoromycetidae</taxon>
        <taxon>Lecanorales</taxon>
        <taxon>Lecanorineae</taxon>
        <taxon>Parmeliaceae</taxon>
        <taxon>Letharia</taxon>
    </lineage>
</organism>
<reference evidence="8 9" key="1">
    <citation type="journal article" date="2020" name="Genomics">
        <title>Complete, high-quality genomes from long-read metagenomic sequencing of two wolf lichen thalli reveals enigmatic genome architecture.</title>
        <authorList>
            <person name="McKenzie S.K."/>
            <person name="Walston R.F."/>
            <person name="Allen J.L."/>
        </authorList>
    </citation>
    <scope>NUCLEOTIDE SEQUENCE [LARGE SCALE GENOMIC DNA]</scope>
    <source>
        <strain evidence="8">WasteWater1</strain>
    </source>
</reference>
<keyword evidence="4" id="KW-0274">FAD</keyword>
<feature type="domain" description="Glucose-methanol-choline oxidoreductase N-terminal" evidence="6">
    <location>
        <begin position="55"/>
        <end position="392"/>
    </location>
</feature>
<feature type="binding site" evidence="4">
    <location>
        <begin position="585"/>
        <end position="586"/>
    </location>
    <ligand>
        <name>FAD</name>
        <dbReference type="ChEBI" id="CHEBI:57692"/>
    </ligand>
</feature>
<dbReference type="Gene3D" id="3.50.50.60">
    <property type="entry name" value="FAD/NAD(P)-binding domain"/>
    <property type="match status" value="1"/>
</dbReference>
<keyword evidence="4" id="KW-0285">Flavoprotein</keyword>
<dbReference type="SUPFAM" id="SSF51905">
    <property type="entry name" value="FAD/NAD(P)-binding domain"/>
    <property type="match status" value="1"/>
</dbReference>
<keyword evidence="9" id="KW-1185">Reference proteome</keyword>
<evidence type="ECO:0000313" key="8">
    <source>
        <dbReference type="EMBL" id="KAF6221472.1"/>
    </source>
</evidence>
<evidence type="ECO:0000256" key="4">
    <source>
        <dbReference type="PIRSR" id="PIRSR000137-2"/>
    </source>
</evidence>
<comment type="similarity">
    <text evidence="1">Belongs to the GMC oxidoreductase family.</text>
</comment>
<dbReference type="EMBL" id="JACCJB010000014">
    <property type="protein sequence ID" value="KAF6221472.1"/>
    <property type="molecule type" value="Genomic_DNA"/>
</dbReference>
<keyword evidence="5" id="KW-0732">Signal</keyword>
<feature type="binding site" evidence="4">
    <location>
        <begin position="631"/>
        <end position="632"/>
    </location>
    <ligand>
        <name>FAD</name>
        <dbReference type="ChEBI" id="CHEBI:57692"/>
    </ligand>
</feature>
<dbReference type="InterPro" id="IPR012132">
    <property type="entry name" value="GMC_OxRdtase"/>
</dbReference>
<gene>
    <name evidence="8" type="ORF">HO133_002328</name>
</gene>
<feature type="signal peptide" evidence="5">
    <location>
        <begin position="1"/>
        <end position="24"/>
    </location>
</feature>
<dbReference type="InterPro" id="IPR000172">
    <property type="entry name" value="GMC_OxRdtase_N"/>
</dbReference>
<dbReference type="PANTHER" id="PTHR11552">
    <property type="entry name" value="GLUCOSE-METHANOL-CHOLINE GMC OXIDOREDUCTASE"/>
    <property type="match status" value="1"/>
</dbReference>
<evidence type="ECO:0000256" key="2">
    <source>
        <dbReference type="ARBA" id="ARBA00023180"/>
    </source>
</evidence>
<dbReference type="InterPro" id="IPR007867">
    <property type="entry name" value="GMC_OxRtase_C"/>
</dbReference>
<dbReference type="RefSeq" id="XP_037150907.1">
    <property type="nucleotide sequence ID" value="XM_037293254.1"/>
</dbReference>
<comment type="cofactor">
    <cofactor evidence="4">
        <name>FAD</name>
        <dbReference type="ChEBI" id="CHEBI:57692"/>
    </cofactor>
</comment>
<dbReference type="GeneID" id="59330741"/>
<dbReference type="Pfam" id="PF05199">
    <property type="entry name" value="GMC_oxred_C"/>
    <property type="match status" value="1"/>
</dbReference>
<dbReference type="GO" id="GO:0016614">
    <property type="term" value="F:oxidoreductase activity, acting on CH-OH group of donors"/>
    <property type="evidence" value="ECO:0007669"/>
    <property type="project" value="InterPro"/>
</dbReference>
<protein>
    <recommendedName>
        <fullName evidence="10">GMC oxidoreductase</fullName>
    </recommendedName>
</protein>
<feature type="domain" description="Glucose-methanol-choline oxidoreductase C-terminal" evidence="7">
    <location>
        <begin position="507"/>
        <end position="639"/>
    </location>
</feature>
<evidence type="ECO:0000313" key="9">
    <source>
        <dbReference type="Proteomes" id="UP000593566"/>
    </source>
</evidence>
<proteinExistence type="inferred from homology"/>
<evidence type="ECO:0000259" key="6">
    <source>
        <dbReference type="Pfam" id="PF00732"/>
    </source>
</evidence>
<accession>A0A8H6CDI4</accession>
<evidence type="ECO:0008006" key="10">
    <source>
        <dbReference type="Google" id="ProtNLM"/>
    </source>
</evidence>
<feature type="active site" description="Proton donor" evidence="3">
    <location>
        <position position="586"/>
    </location>
</feature>
<dbReference type="Proteomes" id="UP000593566">
    <property type="component" value="Unassembled WGS sequence"/>
</dbReference>
<sequence>MRSLNAAVCSQLLLCCTWASAVSAASFHDRRQTGTSETSGAGYAFGKSGVDASFDYVVIGGGTGGLAIATRLAENPSISVAVIEAGGFYEADDGNISVVPAYDIFYAGTGANTTNPLVDWGFLTQPQAGCNNRKLHYARGKTLGGSSARNFMFYQRQVSCIESIAFTNRCRPTVGAMQRWSDDVSDSSYTFANLLPFYKKSVHYTPPSIAYPNSSNVQDSSAFDPSGGPLQVSFGKYDDPFGTWAQKALQAAGEVAIAGFQIGRLIGSAYLAFTVNPVNGHRSSSEASFLQSAKSPTNLFIYNNTLAQRIIFNGPQNTAQGVTVSSVGTDVQESGPIYTLNAKHEVILSAGGFQSPQLLMVSGIGPRETLESHGITVLKDLPGVGQNMQDHVFWGTSFQVDVTTSSSALNHPELEAEAVQEYNENATGPLTNPIVPVLGWEKIPQADRAGFSTATQQALSTFPADWPEIEFIPIGTVLGYAADFAAGDPVNGNNYATMSTVLIAALSRGNVSISSSKMTDPPLINPNWMTHPADQELAIAAFKRSREVWKFMSNITVGEEYLPGPKVQSDADILNFIRQALSPVWHAASTCKMGRPNDPMAVVDTQTRVYGTKRLRVVDASAFAVLPPGHPQSTVYALAEKIASEIKAGST</sequence>
<evidence type="ECO:0000259" key="7">
    <source>
        <dbReference type="Pfam" id="PF05199"/>
    </source>
</evidence>
<comment type="caution">
    <text evidence="8">The sequence shown here is derived from an EMBL/GenBank/DDBJ whole genome shotgun (WGS) entry which is preliminary data.</text>
</comment>
<dbReference type="SUPFAM" id="SSF54373">
    <property type="entry name" value="FAD-linked reductases, C-terminal domain"/>
    <property type="match status" value="1"/>
</dbReference>
<evidence type="ECO:0000256" key="5">
    <source>
        <dbReference type="SAM" id="SignalP"/>
    </source>
</evidence>
<feature type="chain" id="PRO_5034576093" description="GMC oxidoreductase" evidence="5">
    <location>
        <begin position="25"/>
        <end position="651"/>
    </location>
</feature>
<dbReference type="InterPro" id="IPR036188">
    <property type="entry name" value="FAD/NAD-bd_sf"/>
</dbReference>
<name>A0A8H6CDI4_9LECA</name>
<evidence type="ECO:0000256" key="1">
    <source>
        <dbReference type="ARBA" id="ARBA00010790"/>
    </source>
</evidence>
<dbReference type="GO" id="GO:0050660">
    <property type="term" value="F:flavin adenine dinucleotide binding"/>
    <property type="evidence" value="ECO:0007669"/>
    <property type="project" value="InterPro"/>
</dbReference>
<evidence type="ECO:0000256" key="3">
    <source>
        <dbReference type="PIRSR" id="PIRSR000137-1"/>
    </source>
</evidence>
<feature type="active site" description="Proton acceptor" evidence="3">
    <location>
        <position position="630"/>
    </location>
</feature>
<dbReference type="AlphaFoldDB" id="A0A8H6CDI4"/>
<dbReference type="Pfam" id="PF00732">
    <property type="entry name" value="GMC_oxred_N"/>
    <property type="match status" value="1"/>
</dbReference>
<keyword evidence="2" id="KW-0325">Glycoprotein</keyword>
<dbReference type="Gene3D" id="3.30.560.10">
    <property type="entry name" value="Glucose Oxidase, domain 3"/>
    <property type="match status" value="1"/>
</dbReference>
<dbReference type="GO" id="GO:0044550">
    <property type="term" value="P:secondary metabolite biosynthetic process"/>
    <property type="evidence" value="ECO:0007669"/>
    <property type="project" value="TreeGrafter"/>
</dbReference>
<dbReference type="PANTHER" id="PTHR11552:SF138">
    <property type="entry name" value="DEHYDROGENASE PKFF-RELATED"/>
    <property type="match status" value="1"/>
</dbReference>
<dbReference type="PIRSF" id="PIRSF000137">
    <property type="entry name" value="Alcohol_oxidase"/>
    <property type="match status" value="1"/>
</dbReference>